<accession>A0ABX0DYZ9</accession>
<comment type="caution">
    <text evidence="2">The sequence shown here is derived from an EMBL/GenBank/DDBJ whole genome shotgun (WGS) entry which is preliminary data.</text>
</comment>
<keyword evidence="3" id="KW-1185">Reference proteome</keyword>
<gene>
    <name evidence="2" type="ORF">G6048_27600</name>
</gene>
<name>A0ABX0DYZ9_9ACTN</name>
<evidence type="ECO:0000256" key="1">
    <source>
        <dbReference type="SAM" id="MobiDB-lite"/>
    </source>
</evidence>
<sequence length="772" mass="81009">MDVLATSPTAPELQSPFAGFAGLSADPVGEGERPQPATGVVIDSPFGSGLHTEEPEAGDDVLTEFLGELADDEFEDAVAQLVDDAAAAHLQGETAWSAGEGSQAGLQSWAESLAEQSDRLLDGITARLEHENLTAMPARDLDALLESLAPALEPVGSREVVFEQFLGGLLKKAGSLVKGVVKIAKKGISAVSKILPIGILLKKLGGLVRPLLARVIKSAMNRLPAAVRPIAEQIAKKLGVAGGVGAADAAAGVTGTSDTEPSAASQLAGEFDRNVVGLLLAPDEIAADGVLAEAAADAEADTPDPIGELDVARRELGRRLTELPAGSYPKPEIQQFLPVVMAALPLIKLGLKIIGRQRVVDFIAERIADLLRTMVGPGPAKQIARPIVDVGMKLIGLEVPPEAETDVAGEALAATVETTARRALALPAAVHDDRLLLDAAVQQFFAEAAAVHLPGRLLRADLPERESEHESGVWVLMPRSAAPRYRFLKYTRPLEIQVSRQVARAVPWSDGGTLESHLLDRGVRHWPTTAEAHLYELLPGGHLGHLRHDDTLRGVAGEAEGIAEEMTPLTPEIAGLLLGEPGLGRSVPGRGGAARPGAAPGRRFVRLRPKGRAAGRMAGRAAGPRARVGVHIDSAATPPRLRVALRLSERQAQEMLDLLTRAEGPDLPGALRKVQQVHKSSLVSRLTGQLVKRSLLPDAAAAKAAAEQLATAVDTGLSAMLQGQTAQLTEAVRDPAQGLTIKLDFEGVTRESLQGTPPEPTVTVTPGWRSGG</sequence>
<feature type="region of interest" description="Disordered" evidence="1">
    <location>
        <begin position="1"/>
        <end position="37"/>
    </location>
</feature>
<dbReference type="EMBL" id="JAAKZX010000101">
    <property type="protein sequence ID" value="NGO45744.1"/>
    <property type="molecule type" value="Genomic_DNA"/>
</dbReference>
<dbReference type="Proteomes" id="UP001518140">
    <property type="component" value="Unassembled WGS sequence"/>
</dbReference>
<organism evidence="2 3">
    <name type="scientific">Streptomyces ureilyticus</name>
    <dbReference type="NCBI Taxonomy" id="1775131"/>
    <lineage>
        <taxon>Bacteria</taxon>
        <taxon>Bacillati</taxon>
        <taxon>Actinomycetota</taxon>
        <taxon>Actinomycetes</taxon>
        <taxon>Kitasatosporales</taxon>
        <taxon>Streptomycetaceae</taxon>
        <taxon>Streptomyces</taxon>
    </lineage>
</organism>
<dbReference type="RefSeq" id="WP_165342291.1">
    <property type="nucleotide sequence ID" value="NZ_JAAKZX010000101.1"/>
</dbReference>
<reference evidence="2 3" key="1">
    <citation type="submission" date="2020-02" db="EMBL/GenBank/DDBJ databases">
        <title>Whole-genome analyses of novel actinobacteria.</title>
        <authorList>
            <person name="Sahin N."/>
            <person name="Tokatli A."/>
        </authorList>
    </citation>
    <scope>NUCLEOTIDE SEQUENCE [LARGE SCALE GENOMIC DNA]</scope>
    <source>
        <strain evidence="2 3">YC419</strain>
    </source>
</reference>
<evidence type="ECO:0000313" key="2">
    <source>
        <dbReference type="EMBL" id="NGO45744.1"/>
    </source>
</evidence>
<evidence type="ECO:0000313" key="3">
    <source>
        <dbReference type="Proteomes" id="UP001518140"/>
    </source>
</evidence>
<proteinExistence type="predicted"/>
<feature type="region of interest" description="Disordered" evidence="1">
    <location>
        <begin position="750"/>
        <end position="772"/>
    </location>
</feature>
<protein>
    <submittedName>
        <fullName evidence="2">Uncharacterized protein</fullName>
    </submittedName>
</protein>